<dbReference type="PANTHER" id="PTHR10188:SF6">
    <property type="entry name" value="N(4)-(BETA-N-ACETYLGLUCOSAMINYL)-L-ASPARAGINASE"/>
    <property type="match status" value="1"/>
</dbReference>
<reference evidence="4" key="1">
    <citation type="submission" date="2020-11" db="EMBL/GenBank/DDBJ databases">
        <title>Genome seq and assembly of Planobacterium sp.</title>
        <authorList>
            <person name="Chhetri G."/>
        </authorList>
    </citation>
    <scope>NUCLEOTIDE SEQUENCE</scope>
    <source>
        <strain evidence="4">GCR5</strain>
    </source>
</reference>
<evidence type="ECO:0000313" key="4">
    <source>
        <dbReference type="EMBL" id="MBF5026766.1"/>
    </source>
</evidence>
<dbReference type="Proteomes" id="UP000694480">
    <property type="component" value="Unassembled WGS sequence"/>
</dbReference>
<organism evidence="4 5">
    <name type="scientific">Planobacterium oryzisoli</name>
    <dbReference type="NCBI Taxonomy" id="2771435"/>
    <lineage>
        <taxon>Bacteria</taxon>
        <taxon>Pseudomonadati</taxon>
        <taxon>Bacteroidota</taxon>
        <taxon>Flavobacteriia</taxon>
        <taxon>Flavobacteriales</taxon>
        <taxon>Weeksellaceae</taxon>
        <taxon>Chryseobacterium group</taxon>
        <taxon>Chryseobacterium</taxon>
    </lineage>
</organism>
<sequence length="331" mass="35844">MKFTPNSRRKFLKTASLGAAGLLLPSFKSSRTLGSAKGGAPLVLSTWDFGLQANAHAWKIISSGGSSLDAIESGINYVENDPNERSVGLGGRPDREGRVSLDACIMDERSGIGSVANLEHIKNPISVARRVMEHTPHTMLVGEGALEFAFSQGFIKEDLLTEQSAREWADWKQTSKYVPKVNIENHDTIGMIALDTKGNLSGGCSTSGMAYKMKGRVGDSPIIGAGLYVDNSIGAATATGHGEEIMRTVGSFLVVELMRQGYTPEQACKEAIRRIEENFRREKRSITDTQIGFIAISKAGHYGAYSLQTGFTYAVKSDKEEILRTAPHALK</sequence>
<accession>A0A931E6R5</accession>
<dbReference type="FunFam" id="3.60.20.30:FF:000005">
    <property type="entry name" value="N(4)-(Beta-N-acetylglucosaminyl)-L-asparaginase"/>
    <property type="match status" value="1"/>
</dbReference>
<feature type="binding site" evidence="2">
    <location>
        <begin position="216"/>
        <end position="219"/>
    </location>
    <ligand>
        <name>substrate</name>
    </ligand>
</feature>
<feature type="binding site" evidence="2">
    <location>
        <begin position="239"/>
        <end position="242"/>
    </location>
    <ligand>
        <name>substrate</name>
    </ligand>
</feature>
<dbReference type="InterPro" id="IPR006311">
    <property type="entry name" value="TAT_signal"/>
</dbReference>
<gene>
    <name evidence="4" type="ORF">IC612_03010</name>
</gene>
<dbReference type="AlphaFoldDB" id="A0A931E6R5"/>
<evidence type="ECO:0000256" key="1">
    <source>
        <dbReference type="PIRSR" id="PIRSR600246-1"/>
    </source>
</evidence>
<dbReference type="InterPro" id="IPR000246">
    <property type="entry name" value="Peptidase_T2"/>
</dbReference>
<comment type="caution">
    <text evidence="4">The sequence shown here is derived from an EMBL/GenBank/DDBJ whole genome shotgun (WGS) entry which is preliminary data.</text>
</comment>
<name>A0A931E6R5_9FLAO</name>
<dbReference type="GO" id="GO:0016811">
    <property type="term" value="F:hydrolase activity, acting on carbon-nitrogen (but not peptide) bonds, in linear amides"/>
    <property type="evidence" value="ECO:0007669"/>
    <property type="project" value="UniProtKB-ARBA"/>
</dbReference>
<protein>
    <submittedName>
        <fullName evidence="4">N(4)-(Beta-N-acetylglucosaminyl)-L-asparaginase</fullName>
    </submittedName>
</protein>
<evidence type="ECO:0000313" key="5">
    <source>
        <dbReference type="Proteomes" id="UP000694480"/>
    </source>
</evidence>
<evidence type="ECO:0000256" key="3">
    <source>
        <dbReference type="PIRSR" id="PIRSR600246-3"/>
    </source>
</evidence>
<proteinExistence type="predicted"/>
<dbReference type="Pfam" id="PF01112">
    <property type="entry name" value="Asparaginase_2"/>
    <property type="match status" value="1"/>
</dbReference>
<dbReference type="PROSITE" id="PS51318">
    <property type="entry name" value="TAT"/>
    <property type="match status" value="1"/>
</dbReference>
<dbReference type="CDD" id="cd04513">
    <property type="entry name" value="Glycosylasparaginase"/>
    <property type="match status" value="1"/>
</dbReference>
<keyword evidence="5" id="KW-1185">Reference proteome</keyword>
<feature type="active site" description="Nucleophile" evidence="1">
    <location>
        <position position="188"/>
    </location>
</feature>
<dbReference type="RefSeq" id="WP_194738700.1">
    <property type="nucleotide sequence ID" value="NZ_JADKYY010000003.1"/>
</dbReference>
<dbReference type="PANTHER" id="PTHR10188">
    <property type="entry name" value="L-ASPARAGINASE"/>
    <property type="match status" value="1"/>
</dbReference>
<evidence type="ECO:0000256" key="2">
    <source>
        <dbReference type="PIRSR" id="PIRSR600246-2"/>
    </source>
</evidence>
<dbReference type="InterPro" id="IPR019546">
    <property type="entry name" value="TAT_signal_bac_arc"/>
</dbReference>
<dbReference type="SUPFAM" id="SSF56235">
    <property type="entry name" value="N-terminal nucleophile aminohydrolases (Ntn hydrolases)"/>
    <property type="match status" value="1"/>
</dbReference>
<dbReference type="Gene3D" id="3.60.20.30">
    <property type="entry name" value="(Glycosyl)asparaginase"/>
    <property type="match status" value="1"/>
</dbReference>
<feature type="site" description="Cleavage; by autolysis" evidence="3">
    <location>
        <begin position="187"/>
        <end position="188"/>
    </location>
</feature>
<dbReference type="EMBL" id="JADKYY010000003">
    <property type="protein sequence ID" value="MBF5026766.1"/>
    <property type="molecule type" value="Genomic_DNA"/>
</dbReference>
<dbReference type="InterPro" id="IPR029055">
    <property type="entry name" value="Ntn_hydrolases_N"/>
</dbReference>
<dbReference type="GO" id="GO:0005737">
    <property type="term" value="C:cytoplasm"/>
    <property type="evidence" value="ECO:0007669"/>
    <property type="project" value="TreeGrafter"/>
</dbReference>
<dbReference type="NCBIfam" id="TIGR01409">
    <property type="entry name" value="TAT_signal_seq"/>
    <property type="match status" value="1"/>
</dbReference>